<dbReference type="Proteomes" id="UP001361239">
    <property type="component" value="Unassembled WGS sequence"/>
</dbReference>
<feature type="domain" description="Microcin J25-processing protein McjB C-terminal" evidence="1">
    <location>
        <begin position="98"/>
        <end position="206"/>
    </location>
</feature>
<dbReference type="RefSeq" id="WP_339586500.1">
    <property type="nucleotide sequence ID" value="NZ_JBBHJZ010000001.1"/>
</dbReference>
<sequence>MPQSSTVSFCEVQDRFVFLDVATDRYFCLGRETEAAWRAVLAGTPDPGQAALLKQRRLAVSPPCPRAIATASLLDQAATRSVDVLTMAALVCSIWRTRARLRRGGLAGGLEALRQARRRAPRRTPRGFGDLGSVARDFARLALFVTPHNQCLPHSLALAIHLAHRGHQPELVFGVRLGPFRAHCWVECEGHLVNDRYERVRAYAPIHRA</sequence>
<comment type="caution">
    <text evidence="2">The sequence shown here is derived from an EMBL/GenBank/DDBJ whole genome shotgun (WGS) entry which is preliminary data.</text>
</comment>
<evidence type="ECO:0000259" key="1">
    <source>
        <dbReference type="Pfam" id="PF13471"/>
    </source>
</evidence>
<dbReference type="InterPro" id="IPR053521">
    <property type="entry name" value="McjB-like"/>
</dbReference>
<evidence type="ECO:0000313" key="3">
    <source>
        <dbReference type="Proteomes" id="UP001361239"/>
    </source>
</evidence>
<dbReference type="InterPro" id="IPR032708">
    <property type="entry name" value="McjB_C"/>
</dbReference>
<accession>A0ABU8RUZ0</accession>
<name>A0ABU8RUZ0_9SPHN</name>
<dbReference type="Pfam" id="PF13471">
    <property type="entry name" value="Transglut_core3"/>
    <property type="match status" value="1"/>
</dbReference>
<protein>
    <submittedName>
        <fullName evidence="2">Lasso peptide biosynthesis B2 protein</fullName>
    </submittedName>
</protein>
<proteinExistence type="predicted"/>
<dbReference type="NCBIfam" id="NF033537">
    <property type="entry name" value="lasso_biosyn_B2"/>
    <property type="match status" value="1"/>
</dbReference>
<dbReference type="EMBL" id="JBBHJZ010000001">
    <property type="protein sequence ID" value="MEJ5976594.1"/>
    <property type="molecule type" value="Genomic_DNA"/>
</dbReference>
<keyword evidence="3" id="KW-1185">Reference proteome</keyword>
<organism evidence="2 3">
    <name type="scientific">Novosphingobium anseongense</name>
    <dbReference type="NCBI Taxonomy" id="3133436"/>
    <lineage>
        <taxon>Bacteria</taxon>
        <taxon>Pseudomonadati</taxon>
        <taxon>Pseudomonadota</taxon>
        <taxon>Alphaproteobacteria</taxon>
        <taxon>Sphingomonadales</taxon>
        <taxon>Sphingomonadaceae</taxon>
        <taxon>Novosphingobium</taxon>
    </lineage>
</organism>
<evidence type="ECO:0000313" key="2">
    <source>
        <dbReference type="EMBL" id="MEJ5976594.1"/>
    </source>
</evidence>
<gene>
    <name evidence="2" type="ORF">WG901_08110</name>
</gene>
<reference evidence="2 3" key="1">
    <citation type="submission" date="2024-03" db="EMBL/GenBank/DDBJ databases">
        <authorList>
            <person name="Jo J.-H."/>
        </authorList>
    </citation>
    <scope>NUCLEOTIDE SEQUENCE [LARGE SCALE GENOMIC DNA]</scope>
    <source>
        <strain evidence="2 3">PS1R-30</strain>
    </source>
</reference>